<proteinExistence type="predicted"/>
<geneLocation type="plasmid" evidence="3 5">
    <name>unnamed2</name>
</geneLocation>
<dbReference type="AlphaFoldDB" id="A0AAX3N819"/>
<evidence type="ECO:0000256" key="1">
    <source>
        <dbReference type="SAM" id="Phobius"/>
    </source>
</evidence>
<evidence type="ECO:0000313" key="2">
    <source>
        <dbReference type="EMBL" id="WDH85373.1"/>
    </source>
</evidence>
<protein>
    <submittedName>
        <fullName evidence="2">Uncharacterized protein</fullName>
    </submittedName>
</protein>
<dbReference type="EMBL" id="CP118102">
    <property type="protein sequence ID" value="WDH85373.1"/>
    <property type="molecule type" value="Genomic_DNA"/>
</dbReference>
<keyword evidence="1" id="KW-1133">Transmembrane helix</keyword>
<reference evidence="2 5" key="1">
    <citation type="submission" date="2023-02" db="EMBL/GenBank/DDBJ databases">
        <title>Pathogen: clinical or host-associated sample.</title>
        <authorList>
            <person name="Hergert J."/>
            <person name="Casey R."/>
            <person name="Wagner J."/>
            <person name="Young E.L."/>
            <person name="Oakeson K.F."/>
        </authorList>
    </citation>
    <scope>NUCLEOTIDE SEQUENCE</scope>
    <source>
        <strain evidence="3 5">2022CK-00829</strain>
        <strain evidence="2">2022CK-00830</strain>
        <plasmid evidence="2">unnamed1</plasmid>
        <plasmid evidence="3 5">unnamed2</plasmid>
    </source>
</reference>
<accession>A0AAX3N819</accession>
<dbReference type="Proteomes" id="UP001220962">
    <property type="component" value="Plasmid unnamed1"/>
</dbReference>
<keyword evidence="1" id="KW-0812">Transmembrane</keyword>
<gene>
    <name evidence="2" type="ORF">PUW23_25385</name>
    <name evidence="3" type="ORF">PUW25_27355</name>
</gene>
<evidence type="ECO:0000313" key="4">
    <source>
        <dbReference type="Proteomes" id="UP001220962"/>
    </source>
</evidence>
<evidence type="ECO:0000313" key="3">
    <source>
        <dbReference type="EMBL" id="WDI05337.1"/>
    </source>
</evidence>
<name>A0AAX3N819_9BACL</name>
<evidence type="ECO:0000313" key="5">
    <source>
        <dbReference type="Proteomes" id="UP001221519"/>
    </source>
</evidence>
<keyword evidence="2" id="KW-0614">Plasmid</keyword>
<sequence>MDKVDIAFIIIVIVLVVLLIASLIIGKELEQENKRLREKENEKLTDYFMKI</sequence>
<keyword evidence="5" id="KW-1185">Reference proteome</keyword>
<organism evidence="2 4">
    <name type="scientific">Paenibacillus urinalis</name>
    <dbReference type="NCBI Taxonomy" id="521520"/>
    <lineage>
        <taxon>Bacteria</taxon>
        <taxon>Bacillati</taxon>
        <taxon>Bacillota</taxon>
        <taxon>Bacilli</taxon>
        <taxon>Bacillales</taxon>
        <taxon>Paenibacillaceae</taxon>
        <taxon>Paenibacillus</taxon>
    </lineage>
</organism>
<feature type="transmembrane region" description="Helical" evidence="1">
    <location>
        <begin position="6"/>
        <end position="26"/>
    </location>
</feature>
<keyword evidence="1" id="KW-0472">Membrane</keyword>
<geneLocation type="plasmid" evidence="2 4">
    <name>unnamed1</name>
</geneLocation>
<dbReference type="RefSeq" id="WP_249436145.1">
    <property type="nucleotide sequence ID" value="NZ_CP118102.1"/>
</dbReference>
<dbReference type="EMBL" id="CP118110">
    <property type="protein sequence ID" value="WDI05337.1"/>
    <property type="molecule type" value="Genomic_DNA"/>
</dbReference>
<dbReference type="Proteomes" id="UP001221519">
    <property type="component" value="Plasmid unnamed2"/>
</dbReference>